<keyword evidence="3" id="KW-1185">Reference proteome</keyword>
<reference evidence="2 3" key="1">
    <citation type="submission" date="2024-10" db="EMBL/GenBank/DDBJ databases">
        <title>The Natural Products Discovery Center: Release of the First 8490 Sequenced Strains for Exploring Actinobacteria Biosynthetic Diversity.</title>
        <authorList>
            <person name="Kalkreuter E."/>
            <person name="Kautsar S.A."/>
            <person name="Yang D."/>
            <person name="Bader C.D."/>
            <person name="Teijaro C.N."/>
            <person name="Fluegel L."/>
            <person name="Davis C.M."/>
            <person name="Simpson J.R."/>
            <person name="Lauterbach L."/>
            <person name="Steele A.D."/>
            <person name="Gui C."/>
            <person name="Meng S."/>
            <person name="Li G."/>
            <person name="Viehrig K."/>
            <person name="Ye F."/>
            <person name="Su P."/>
            <person name="Kiefer A.F."/>
            <person name="Nichols A."/>
            <person name="Cepeda A.J."/>
            <person name="Yan W."/>
            <person name="Fan B."/>
            <person name="Jiang Y."/>
            <person name="Adhikari A."/>
            <person name="Zheng C.-J."/>
            <person name="Schuster L."/>
            <person name="Cowan T.M."/>
            <person name="Smanski M.J."/>
            <person name="Chevrette M.G."/>
            <person name="De Carvalho L.P.S."/>
            <person name="Shen B."/>
        </authorList>
    </citation>
    <scope>NUCLEOTIDE SEQUENCE [LARGE SCALE GENOMIC DNA]</scope>
    <source>
        <strain evidence="2 3">NPDC001281</strain>
    </source>
</reference>
<dbReference type="Proteomes" id="UP001602119">
    <property type="component" value="Unassembled WGS sequence"/>
</dbReference>
<dbReference type="RefSeq" id="WP_387347743.1">
    <property type="nucleotide sequence ID" value="NZ_JBIAXI010000042.1"/>
</dbReference>
<gene>
    <name evidence="2" type="ORF">ACFY05_40240</name>
</gene>
<keyword evidence="1" id="KW-0812">Transmembrane</keyword>
<keyword evidence="1" id="KW-0472">Membrane</keyword>
<evidence type="ECO:0000313" key="2">
    <source>
        <dbReference type="EMBL" id="MFF4779068.1"/>
    </source>
</evidence>
<name>A0ABW6VJE4_MICFU</name>
<organism evidence="2 3">
    <name type="scientific">Microtetraspora fusca</name>
    <dbReference type="NCBI Taxonomy" id="1997"/>
    <lineage>
        <taxon>Bacteria</taxon>
        <taxon>Bacillati</taxon>
        <taxon>Actinomycetota</taxon>
        <taxon>Actinomycetes</taxon>
        <taxon>Streptosporangiales</taxon>
        <taxon>Streptosporangiaceae</taxon>
        <taxon>Microtetraspora</taxon>
    </lineage>
</organism>
<accession>A0ABW6VJE4</accession>
<comment type="caution">
    <text evidence="2">The sequence shown here is derived from an EMBL/GenBank/DDBJ whole genome shotgun (WGS) entry which is preliminary data.</text>
</comment>
<evidence type="ECO:0000313" key="3">
    <source>
        <dbReference type="Proteomes" id="UP001602119"/>
    </source>
</evidence>
<keyword evidence="1" id="KW-1133">Transmembrane helix</keyword>
<proteinExistence type="predicted"/>
<sequence length="62" mass="6223">MSTLTDYTNAVSPEMFGDLTEATGGRGLTAATPVLATPAVVVTMIAAFAAGYAMGRSGTLPK</sequence>
<protein>
    <submittedName>
        <fullName evidence="2">Uncharacterized protein</fullName>
    </submittedName>
</protein>
<feature type="transmembrane region" description="Helical" evidence="1">
    <location>
        <begin position="35"/>
        <end position="55"/>
    </location>
</feature>
<dbReference type="EMBL" id="JBIAXI010000042">
    <property type="protein sequence ID" value="MFF4779068.1"/>
    <property type="molecule type" value="Genomic_DNA"/>
</dbReference>
<evidence type="ECO:0000256" key="1">
    <source>
        <dbReference type="SAM" id="Phobius"/>
    </source>
</evidence>